<keyword evidence="10" id="KW-1185">Reference proteome</keyword>
<dbReference type="HOGENOM" id="CLU_008255_7_0_5"/>
<evidence type="ECO:0000259" key="8">
    <source>
        <dbReference type="Pfam" id="PF09924"/>
    </source>
</evidence>
<sequence>MTIFDRIRTWKAPLTAAVTLAVAALGLAALHGLLAEVRLKDIHHAVHLIAGWRLAAALALTAASYIALTFYDYVALRIVGRPLPWRTAALASFCSYTLSHNLGLSLLTGGSARYRIYTAAGLEGGDIARIIASAGLSFWGGVFVMAGALMLVHPAAIGIMGWTLGLTVQRLAGGAILLTAVAVLFLLARPGRAPRLFGWRLALPTQGQALAQVGVACIDLAAASAALFILVPGIAPALYPTLFLAYALAIIVTLVSHVPGGLGIFEAVIVATLPDVDRPGLLAALIAYRLIYYLIPLLLGVIAIALHEGNGWRHPVSRVLDGAQAAASGMAPVMLSLLVAVGGVILLISGALPAIQHRMRIVTGWLPLTFIEASHFAASIIGTLLILLASGLYRRLDAAFWMTRALLLAGALFSLIKGLDYEEAGTLLLIAALLQWTRGAFYRRTSFTAEALTPGWIATLAVAVGLSIWIGFFAYKHVDYRNDLWWHFGPHANAARFLRAGLASAVLAVGAAFWRMFRPATAPRPADRPSTIASADALALAERTDALLATTGDKLFLTSETGRAFVMYQVQGHSWIVMGDPVGDRAEWPDLLWQLRERADAEQGRLLLYQLSLDALPLAIDLGLAIVKYGEEARVDLHRFTLEGPDAKPLRYAERRAMREGATFEIVPAGRVPLLLEELEAISDQWLAAKGHGEKAFSVGRFDPAYIAACDCALVRQDGRIVAFANIWATANRRELSVDLMRHVGEMPYGTMDFLFIRLMQWGRDQGYDWFTLGLAPLSGIEARRLSPFWAKAGAFFFRHGESFYGFEGLRAYKDKYAPRWEPRFIAGPRGISLSRAMIDLQKLVGGGPGSAAAKTRRRRRSSAKPAPRNAGARAEAAPLQEVQLELLSVGDHSVHEQQRQKRDPRRRPETGRRRPAIGDRPRNPAADQRQP</sequence>
<reference evidence="9 10" key="1">
    <citation type="submission" date="2011-05" db="EMBL/GenBank/DDBJ databases">
        <title>Complete sequence of chromosome 1 of Sphingobium chlorophenolicum L-1.</title>
        <authorList>
            <consortium name="US DOE Joint Genome Institute"/>
            <person name="Lucas S."/>
            <person name="Han J."/>
            <person name="Lapidus A."/>
            <person name="Cheng J.-F."/>
            <person name="Goodwin L."/>
            <person name="Pitluck S."/>
            <person name="Peters L."/>
            <person name="Daligault H."/>
            <person name="Han C."/>
            <person name="Tapia R."/>
            <person name="Land M."/>
            <person name="Hauser L."/>
            <person name="Kyrpides N."/>
            <person name="Ivanova N."/>
            <person name="Pagani I."/>
            <person name="Turner P."/>
            <person name="Copley S."/>
            <person name="Woyke T."/>
        </authorList>
    </citation>
    <scope>NUCLEOTIDE SEQUENCE [LARGE SCALE GENOMIC DNA]</scope>
    <source>
        <strain evidence="9 10">L-1</strain>
    </source>
</reference>
<feature type="transmembrane region" description="Helical" evidence="7">
    <location>
        <begin position="496"/>
        <end position="517"/>
    </location>
</feature>
<dbReference type="GO" id="GO:0055091">
    <property type="term" value="P:phospholipid homeostasis"/>
    <property type="evidence" value="ECO:0007669"/>
    <property type="project" value="TreeGrafter"/>
</dbReference>
<accession>F6EYT6</accession>
<feature type="region of interest" description="Disordered" evidence="6">
    <location>
        <begin position="845"/>
        <end position="932"/>
    </location>
</feature>
<dbReference type="RefSeq" id="WP_013848374.1">
    <property type="nucleotide sequence ID" value="NC_015593.1"/>
</dbReference>
<feature type="transmembrane region" description="Helical" evidence="7">
    <location>
        <begin position="373"/>
        <end position="393"/>
    </location>
</feature>
<dbReference type="GO" id="GO:0005886">
    <property type="term" value="C:plasma membrane"/>
    <property type="evidence" value="ECO:0007669"/>
    <property type="project" value="UniProtKB-SubCell"/>
</dbReference>
<dbReference type="NCBIfam" id="NF033480">
    <property type="entry name" value="bifunc_MprF"/>
    <property type="match status" value="1"/>
</dbReference>
<feature type="transmembrane region" description="Helical" evidence="7">
    <location>
        <begin position="168"/>
        <end position="188"/>
    </location>
</feature>
<evidence type="ECO:0000313" key="9">
    <source>
        <dbReference type="EMBL" id="AEG50136.1"/>
    </source>
</evidence>
<name>F6EYT6_SPHCR</name>
<gene>
    <name evidence="9" type="ORF">Sphch_2482</name>
</gene>
<keyword evidence="5 7" id="KW-0472">Membrane</keyword>
<keyword evidence="3 7" id="KW-0812">Transmembrane</keyword>
<dbReference type="InterPro" id="IPR016181">
    <property type="entry name" value="Acyl_CoA_acyltransferase"/>
</dbReference>
<evidence type="ECO:0000256" key="6">
    <source>
        <dbReference type="SAM" id="MobiDB-lite"/>
    </source>
</evidence>
<organism evidence="9 10">
    <name type="scientific">Sphingobium chlorophenolicum L-1</name>
    <dbReference type="NCBI Taxonomy" id="690566"/>
    <lineage>
        <taxon>Bacteria</taxon>
        <taxon>Pseudomonadati</taxon>
        <taxon>Pseudomonadota</taxon>
        <taxon>Alphaproteobacteria</taxon>
        <taxon>Sphingomonadales</taxon>
        <taxon>Sphingomonadaceae</taxon>
        <taxon>Sphingobium</taxon>
    </lineage>
</organism>
<feature type="transmembrane region" description="Helical" evidence="7">
    <location>
        <begin position="399"/>
        <end position="419"/>
    </location>
</feature>
<evidence type="ECO:0000256" key="7">
    <source>
        <dbReference type="SAM" id="Phobius"/>
    </source>
</evidence>
<evidence type="ECO:0000256" key="2">
    <source>
        <dbReference type="ARBA" id="ARBA00022475"/>
    </source>
</evidence>
<keyword evidence="2" id="KW-1003">Cell membrane</keyword>
<dbReference type="PANTHER" id="PTHR34697">
    <property type="entry name" value="PHOSPHATIDYLGLYCEROL LYSYLTRANSFERASE"/>
    <property type="match status" value="1"/>
</dbReference>
<dbReference type="Proteomes" id="UP000007150">
    <property type="component" value="Chromosome 1"/>
</dbReference>
<feature type="compositionally biased region" description="Basic and acidic residues" evidence="6">
    <location>
        <begin position="893"/>
        <end position="923"/>
    </location>
</feature>
<evidence type="ECO:0000256" key="3">
    <source>
        <dbReference type="ARBA" id="ARBA00022692"/>
    </source>
</evidence>
<dbReference type="InterPro" id="IPR024320">
    <property type="entry name" value="LPG_synthase_C"/>
</dbReference>
<evidence type="ECO:0000256" key="5">
    <source>
        <dbReference type="ARBA" id="ARBA00023136"/>
    </source>
</evidence>
<dbReference type="PANTHER" id="PTHR34697:SF2">
    <property type="entry name" value="PHOSPHATIDYLGLYCEROL LYSYLTRANSFERASE"/>
    <property type="match status" value="1"/>
</dbReference>
<feature type="transmembrane region" description="Helical" evidence="7">
    <location>
        <begin position="281"/>
        <end position="306"/>
    </location>
</feature>
<dbReference type="InterPro" id="IPR051211">
    <property type="entry name" value="PG_lysyltransferase"/>
</dbReference>
<dbReference type="AlphaFoldDB" id="F6EYT6"/>
<evidence type="ECO:0000256" key="1">
    <source>
        <dbReference type="ARBA" id="ARBA00004651"/>
    </source>
</evidence>
<dbReference type="EMBL" id="CP002798">
    <property type="protein sequence ID" value="AEG50136.1"/>
    <property type="molecule type" value="Genomic_DNA"/>
</dbReference>
<feature type="transmembrane region" description="Helical" evidence="7">
    <location>
        <begin position="326"/>
        <end position="352"/>
    </location>
</feature>
<feature type="transmembrane region" description="Helical" evidence="7">
    <location>
        <begin position="455"/>
        <end position="475"/>
    </location>
</feature>
<protein>
    <recommendedName>
        <fullName evidence="8">Phosphatidylglycerol lysyltransferase C-terminal domain-containing protein</fullName>
    </recommendedName>
</protein>
<feature type="compositionally biased region" description="Low complexity" evidence="6">
    <location>
        <begin position="864"/>
        <end position="879"/>
    </location>
</feature>
<keyword evidence="4 7" id="KW-1133">Transmembrane helix</keyword>
<dbReference type="GO" id="GO:0016755">
    <property type="term" value="F:aminoacyltransferase activity"/>
    <property type="evidence" value="ECO:0007669"/>
    <property type="project" value="TreeGrafter"/>
</dbReference>
<feature type="domain" description="Phosphatidylglycerol lysyltransferase C-terminal" evidence="8">
    <location>
        <begin position="542"/>
        <end position="827"/>
    </location>
</feature>
<feature type="transmembrane region" description="Helical" evidence="7">
    <location>
        <begin position="243"/>
        <end position="269"/>
    </location>
</feature>
<dbReference type="STRING" id="690566.Sphch_2482"/>
<feature type="transmembrane region" description="Helical" evidence="7">
    <location>
        <begin position="426"/>
        <end position="443"/>
    </location>
</feature>
<feature type="transmembrane region" description="Helical" evidence="7">
    <location>
        <begin position="54"/>
        <end position="76"/>
    </location>
</feature>
<dbReference type="SUPFAM" id="SSF55729">
    <property type="entry name" value="Acyl-CoA N-acyltransferases (Nat)"/>
    <property type="match status" value="1"/>
</dbReference>
<comment type="subcellular location">
    <subcellularLocation>
        <location evidence="1">Cell membrane</location>
        <topology evidence="1">Multi-pass membrane protein</topology>
    </subcellularLocation>
</comment>
<dbReference type="KEGG" id="sch:Sphch_2482"/>
<feature type="transmembrane region" description="Helical" evidence="7">
    <location>
        <begin position="12"/>
        <end position="34"/>
    </location>
</feature>
<evidence type="ECO:0000256" key="4">
    <source>
        <dbReference type="ARBA" id="ARBA00022989"/>
    </source>
</evidence>
<evidence type="ECO:0000313" key="10">
    <source>
        <dbReference type="Proteomes" id="UP000007150"/>
    </source>
</evidence>
<dbReference type="Pfam" id="PF09924">
    <property type="entry name" value="LPG_synthase_C"/>
    <property type="match status" value="1"/>
</dbReference>
<feature type="transmembrane region" description="Helical" evidence="7">
    <location>
        <begin position="209"/>
        <end position="231"/>
    </location>
</feature>
<proteinExistence type="predicted"/>
<feature type="transmembrane region" description="Helical" evidence="7">
    <location>
        <begin position="138"/>
        <end position="162"/>
    </location>
</feature>